<keyword evidence="7 13" id="KW-0791">Threonine biosynthesis</keyword>
<dbReference type="PATRIC" id="fig|883161.3.peg.879"/>
<evidence type="ECO:0000256" key="8">
    <source>
        <dbReference type="ARBA" id="ARBA00022741"/>
    </source>
</evidence>
<dbReference type="Gene3D" id="3.30.230.10">
    <property type="match status" value="1"/>
</dbReference>
<evidence type="ECO:0000259" key="14">
    <source>
        <dbReference type="Pfam" id="PF00288"/>
    </source>
</evidence>
<keyword evidence="10 13" id="KW-0067">ATP-binding</keyword>
<keyword evidence="17" id="KW-1185">Reference proteome</keyword>
<dbReference type="HAMAP" id="MF_00384">
    <property type="entry name" value="Homoser_kinase"/>
    <property type="match status" value="1"/>
</dbReference>
<protein>
    <recommendedName>
        <fullName evidence="4 13">Homoserine kinase</fullName>
        <shortName evidence="13">HK</shortName>
        <shortName evidence="13">HSK</shortName>
        <ecNumber evidence="3 13">2.7.1.39</ecNumber>
    </recommendedName>
</protein>
<dbReference type="GO" id="GO:0005524">
    <property type="term" value="F:ATP binding"/>
    <property type="evidence" value="ECO:0007669"/>
    <property type="project" value="UniProtKB-UniRule"/>
</dbReference>
<dbReference type="InterPro" id="IPR006203">
    <property type="entry name" value="GHMP_knse_ATP-bd_CS"/>
</dbReference>
<dbReference type="PANTHER" id="PTHR20861:SF1">
    <property type="entry name" value="HOMOSERINE KINASE"/>
    <property type="match status" value="1"/>
</dbReference>
<evidence type="ECO:0000313" key="17">
    <source>
        <dbReference type="Proteomes" id="UP000014417"/>
    </source>
</evidence>
<evidence type="ECO:0000256" key="12">
    <source>
        <dbReference type="ARBA" id="ARBA00049954"/>
    </source>
</evidence>
<dbReference type="InterPro" id="IPR036554">
    <property type="entry name" value="GHMP_kinase_C_sf"/>
</dbReference>
<dbReference type="PANTHER" id="PTHR20861">
    <property type="entry name" value="HOMOSERINE/4-DIPHOSPHOCYTIDYL-2-C-METHYL-D-ERYTHRITOL KINASE"/>
    <property type="match status" value="1"/>
</dbReference>
<dbReference type="HOGENOM" id="CLU_041243_0_1_11"/>
<comment type="catalytic activity">
    <reaction evidence="11 13">
        <text>L-homoserine + ATP = O-phospho-L-homoserine + ADP + H(+)</text>
        <dbReference type="Rhea" id="RHEA:13985"/>
        <dbReference type="ChEBI" id="CHEBI:15378"/>
        <dbReference type="ChEBI" id="CHEBI:30616"/>
        <dbReference type="ChEBI" id="CHEBI:57476"/>
        <dbReference type="ChEBI" id="CHEBI:57590"/>
        <dbReference type="ChEBI" id="CHEBI:456216"/>
        <dbReference type="EC" id="2.7.1.39"/>
    </reaction>
</comment>
<dbReference type="PIRSF" id="PIRSF000676">
    <property type="entry name" value="Homoser_kin"/>
    <property type="match status" value="1"/>
</dbReference>
<dbReference type="PROSITE" id="PS00627">
    <property type="entry name" value="GHMP_KINASES_ATP"/>
    <property type="match status" value="1"/>
</dbReference>
<dbReference type="InterPro" id="IPR014721">
    <property type="entry name" value="Ribsml_uS5_D2-typ_fold_subgr"/>
</dbReference>
<dbReference type="InterPro" id="IPR006204">
    <property type="entry name" value="GHMP_kinase_N_dom"/>
</dbReference>
<dbReference type="PRINTS" id="PR00958">
    <property type="entry name" value="HOMSERKINASE"/>
</dbReference>
<dbReference type="InterPro" id="IPR013750">
    <property type="entry name" value="GHMP_kinase_C_dom"/>
</dbReference>
<dbReference type="Pfam" id="PF08544">
    <property type="entry name" value="GHMP_kinases_C"/>
    <property type="match status" value="1"/>
</dbReference>
<keyword evidence="5 13" id="KW-0028">Amino-acid biosynthesis</keyword>
<evidence type="ECO:0000256" key="4">
    <source>
        <dbReference type="ARBA" id="ARBA00017858"/>
    </source>
</evidence>
<dbReference type="STRING" id="883161.HMPREF9306_00883"/>
<evidence type="ECO:0000256" key="10">
    <source>
        <dbReference type="ARBA" id="ARBA00022840"/>
    </source>
</evidence>
<dbReference type="InterPro" id="IPR020568">
    <property type="entry name" value="Ribosomal_Su5_D2-typ_SF"/>
</dbReference>
<comment type="pathway">
    <text evidence="1 13">Amino-acid biosynthesis; L-threonine biosynthesis; L-threonine from L-aspartate: step 4/5.</text>
</comment>
<evidence type="ECO:0000256" key="1">
    <source>
        <dbReference type="ARBA" id="ARBA00005015"/>
    </source>
</evidence>
<comment type="subcellular location">
    <subcellularLocation>
        <location evidence="13">Cytoplasm</location>
    </subcellularLocation>
</comment>
<sequence>MWASMQVKDTTVKVRVPATTANMGPGFDSFGMAFRYYDEVTARPISGHTRVYAKDEGAGASVPGDDGNLIVRTLRIGLETAGLHQSGFELHCTNRIPQGGGLGSSAAAIVAGLMLARGFAEDESSLDDHTIFSIATAFEGHPDNVAPAVFGGATVAWMDDKGKPQSAPMPVDATQPVTLFAPPFGLRLATEKARAVLPNSIPREDAVFNTCRAAVLMLALNGRRDLLMEGTEDRLHQDYRRGVLPETMKLIDRLRAEGHPAVISGAGPTVLVLGEVDEDAARAASADGWRMLTPGIDTEGAKIQ</sequence>
<dbReference type="AlphaFoldDB" id="S2X057"/>
<dbReference type="InterPro" id="IPR000870">
    <property type="entry name" value="Homoserine_kinase"/>
</dbReference>
<evidence type="ECO:0000256" key="9">
    <source>
        <dbReference type="ARBA" id="ARBA00022777"/>
    </source>
</evidence>
<evidence type="ECO:0000256" key="2">
    <source>
        <dbReference type="ARBA" id="ARBA00007370"/>
    </source>
</evidence>
<keyword evidence="13" id="KW-0963">Cytoplasm</keyword>
<dbReference type="GO" id="GO:0009088">
    <property type="term" value="P:threonine biosynthetic process"/>
    <property type="evidence" value="ECO:0007669"/>
    <property type="project" value="UniProtKB-UniRule"/>
</dbReference>
<evidence type="ECO:0000256" key="13">
    <source>
        <dbReference type="HAMAP-Rule" id="MF_00384"/>
    </source>
</evidence>
<dbReference type="EC" id="2.7.1.39" evidence="3 13"/>
<dbReference type="Proteomes" id="UP000014417">
    <property type="component" value="Unassembled WGS sequence"/>
</dbReference>
<gene>
    <name evidence="13" type="primary">thrB</name>
    <name evidence="16" type="ORF">HMPREF9306_00883</name>
</gene>
<feature type="domain" description="GHMP kinase C-terminal" evidence="15">
    <location>
        <begin position="225"/>
        <end position="285"/>
    </location>
</feature>
<accession>S2X057</accession>
<comment type="similarity">
    <text evidence="2 13">Belongs to the GHMP kinase family. Homoserine kinase subfamily.</text>
</comment>
<dbReference type="SUPFAM" id="SSF54211">
    <property type="entry name" value="Ribosomal protein S5 domain 2-like"/>
    <property type="match status" value="1"/>
</dbReference>
<comment type="caution">
    <text evidence="16">The sequence shown here is derived from an EMBL/GenBank/DDBJ whole genome shotgun (WGS) entry which is preliminary data.</text>
</comment>
<dbReference type="SUPFAM" id="SSF55060">
    <property type="entry name" value="GHMP Kinase, C-terminal domain"/>
    <property type="match status" value="1"/>
</dbReference>
<dbReference type="EMBL" id="AGZR01000005">
    <property type="protein sequence ID" value="EPD33344.1"/>
    <property type="molecule type" value="Genomic_DNA"/>
</dbReference>
<feature type="binding site" evidence="13">
    <location>
        <begin position="97"/>
        <end position="107"/>
    </location>
    <ligand>
        <name>ATP</name>
        <dbReference type="ChEBI" id="CHEBI:30616"/>
    </ligand>
</feature>
<name>S2X057_9ACTN</name>
<evidence type="ECO:0000256" key="7">
    <source>
        <dbReference type="ARBA" id="ARBA00022697"/>
    </source>
</evidence>
<dbReference type="Pfam" id="PF00288">
    <property type="entry name" value="GHMP_kinases_N"/>
    <property type="match status" value="1"/>
</dbReference>
<keyword evidence="8 13" id="KW-0547">Nucleotide-binding</keyword>
<keyword evidence="9 13" id="KW-0418">Kinase</keyword>
<dbReference type="RefSeq" id="WP_016455718.1">
    <property type="nucleotide sequence ID" value="NZ_KE150269.1"/>
</dbReference>
<reference evidence="16 17" key="1">
    <citation type="submission" date="2013-04" db="EMBL/GenBank/DDBJ databases">
        <title>The Genome Sequence of Propionimicrobium lymphophilum ACS-093-V-SCH5.</title>
        <authorList>
            <consortium name="The Broad Institute Genomics Platform"/>
            <person name="Earl A."/>
            <person name="Ward D."/>
            <person name="Feldgarden M."/>
            <person name="Gevers D."/>
            <person name="Saerens B."/>
            <person name="Vaneechoutte M."/>
            <person name="Walker B."/>
            <person name="Young S."/>
            <person name="Zeng Q."/>
            <person name="Gargeya S."/>
            <person name="Fitzgerald M."/>
            <person name="Haas B."/>
            <person name="Abouelleil A."/>
            <person name="Allen A.W."/>
            <person name="Alvarado L."/>
            <person name="Arachchi H.M."/>
            <person name="Berlin A.M."/>
            <person name="Chapman S.B."/>
            <person name="Gainer-Dewar J."/>
            <person name="Goldberg J."/>
            <person name="Griggs A."/>
            <person name="Gujja S."/>
            <person name="Hansen M."/>
            <person name="Howarth C."/>
            <person name="Imamovic A."/>
            <person name="Ireland A."/>
            <person name="Larimer J."/>
            <person name="McCowan C."/>
            <person name="Murphy C."/>
            <person name="Pearson M."/>
            <person name="Poon T.W."/>
            <person name="Priest M."/>
            <person name="Roberts A."/>
            <person name="Saif S."/>
            <person name="Shea T."/>
            <person name="Sisk P."/>
            <person name="Sykes S."/>
            <person name="Wortman J."/>
            <person name="Nusbaum C."/>
            <person name="Birren B."/>
        </authorList>
    </citation>
    <scope>NUCLEOTIDE SEQUENCE [LARGE SCALE GENOMIC DNA]</scope>
    <source>
        <strain evidence="16 17">ACS-093-V-SCH5</strain>
    </source>
</reference>
<evidence type="ECO:0000256" key="11">
    <source>
        <dbReference type="ARBA" id="ARBA00049375"/>
    </source>
</evidence>
<dbReference type="GO" id="GO:0004413">
    <property type="term" value="F:homoserine kinase activity"/>
    <property type="evidence" value="ECO:0007669"/>
    <property type="project" value="UniProtKB-UniRule"/>
</dbReference>
<feature type="domain" description="GHMP kinase N-terminal" evidence="14">
    <location>
        <begin position="68"/>
        <end position="152"/>
    </location>
</feature>
<dbReference type="GO" id="GO:0005737">
    <property type="term" value="C:cytoplasm"/>
    <property type="evidence" value="ECO:0007669"/>
    <property type="project" value="UniProtKB-SubCell"/>
</dbReference>
<proteinExistence type="inferred from homology"/>
<evidence type="ECO:0000313" key="16">
    <source>
        <dbReference type="EMBL" id="EPD33344.1"/>
    </source>
</evidence>
<dbReference type="UniPathway" id="UPA00050">
    <property type="reaction ID" value="UER00064"/>
</dbReference>
<dbReference type="Gene3D" id="3.30.70.890">
    <property type="entry name" value="GHMP kinase, C-terminal domain"/>
    <property type="match status" value="1"/>
</dbReference>
<evidence type="ECO:0000256" key="3">
    <source>
        <dbReference type="ARBA" id="ARBA00012078"/>
    </source>
</evidence>
<evidence type="ECO:0000256" key="6">
    <source>
        <dbReference type="ARBA" id="ARBA00022679"/>
    </source>
</evidence>
<evidence type="ECO:0000256" key="5">
    <source>
        <dbReference type="ARBA" id="ARBA00022605"/>
    </source>
</evidence>
<comment type="function">
    <text evidence="12 13">Catalyzes the ATP-dependent phosphorylation of L-homoserine to L-homoserine phosphate.</text>
</comment>
<organism evidence="16 17">
    <name type="scientific">Propionimicrobium lymphophilum ACS-093-V-SCH5</name>
    <dbReference type="NCBI Taxonomy" id="883161"/>
    <lineage>
        <taxon>Bacteria</taxon>
        <taxon>Bacillati</taxon>
        <taxon>Actinomycetota</taxon>
        <taxon>Actinomycetes</taxon>
        <taxon>Propionibacteriales</taxon>
        <taxon>Propionibacteriaceae</taxon>
        <taxon>Propionimicrobium</taxon>
    </lineage>
</organism>
<dbReference type="NCBIfam" id="TIGR00191">
    <property type="entry name" value="thrB"/>
    <property type="match status" value="1"/>
</dbReference>
<evidence type="ECO:0000259" key="15">
    <source>
        <dbReference type="Pfam" id="PF08544"/>
    </source>
</evidence>
<keyword evidence="6 13" id="KW-0808">Transferase</keyword>